<proteinExistence type="inferred from homology"/>
<evidence type="ECO:0000256" key="6">
    <source>
        <dbReference type="ARBA" id="ARBA00023203"/>
    </source>
</evidence>
<sequence>MEGALTARDRVGIQDFVLLDETTEAAFLGNLKKRFSKDLIYTYVGTLLVSVNPYKELDIYNKKDMELYKGVNFFELPPHLYALADNAYQTMLAEFNNHFILISGESGAGKTEASKKILQYYAVSCPSTALLNTVRDKMLMSNPILEAFGNAKTLKNDNSSRFGKYMDIEFDSQGDAVGGHILNYLLEKSRVVHQNHGERNFHIFYQIVEGGDDDLLHQLGLERDPQKYKYLTQVRLCLVSALAQSPTSSDVPEKFSNWLSAVFQGQCAVVSSINDRNDWKTVKNALQIINIDEINTKELFGVVASVLHLGNIRFGSDSAGQAVLNNNAELHRVSDLLGVDALSLQEGLTYRKIEARTDQVLSPFTVDHALYARDALAKAIYGHTFTWLVNKINASIENKDSSQKTVIGLLDIYGFEVFCVNSFEQFCINYCNEKLQQLFIQLTLKAEQEEYQAENIEWEPVHFFNNKIICDLVEEKHRGIISILVSWDGALQKGRALNGTFKHARVEYPQDEECLRPGDATDLTFLERLEEKMGNHPHFVSHKLADKMTRKSLERGDFRLLHYAGEVTYCVVGFLDKNNDLLYRNIKDLVCQSKNAIVKECFSTMDRDSRRRPETVATQFKSSLLKLTEILVAKEAWYIRCLKSNESKHPGTRSDRPERLCRCRGYDCVNGLLSHAGRFDDVLIRHQVKYLGLMEHLRVRRAGFAYRRKFEVFLKRCEGHQSRNLLFFFLQSYRLFGAPCRYKPLCPATWPHWNGVPADGVEVLVQHLGYLPNEYKMGRTKIFIRHPRTLYATEDAFEKCKHELATRLQAKYKGYRAHGEFKKQKEAATKIESCWRGAQARKERERRAWAVKVIKQFIKGYMSRGQAKTTDNSEYLAFVRQNYLNRLKDNLPKTVLDKTTWLPPPAVLAETSELLRKLHYRLMVRKYVRGLTPQKKAQFQLKFITSSVFKGKKDSYPQSVAQPFVDTRISEQDINIRVLQMIRNEHIKYSVPVVKYNRNGFKPRARQLILTQTAAYVVEEAKIKQRVLYTFLKGISVSNLTDSIIVFHITCEDPKQKGDLVLQCDHLFELLTKLCVIANKQSAVKVVQGSIRIEVQLGKENTVDFSAGQEPMIYKAKSGHLMVVRQR</sequence>
<gene>
    <name evidence="10" type="ORF">GSTENG00029537001</name>
</gene>
<dbReference type="InterPro" id="IPR036072">
    <property type="entry name" value="MYSc_Myo1"/>
</dbReference>
<evidence type="ECO:0000256" key="1">
    <source>
        <dbReference type="ARBA" id="ARBA00008314"/>
    </source>
</evidence>
<evidence type="ECO:0000256" key="5">
    <source>
        <dbReference type="ARBA" id="ARBA00023175"/>
    </source>
</evidence>
<dbReference type="SUPFAM" id="SSF52540">
    <property type="entry name" value="P-loop containing nucleoside triphosphate hydrolases"/>
    <property type="match status" value="1"/>
</dbReference>
<dbReference type="GO" id="GO:0005524">
    <property type="term" value="F:ATP binding"/>
    <property type="evidence" value="ECO:0007669"/>
    <property type="project" value="UniProtKB-UniRule"/>
</dbReference>
<comment type="caution">
    <text evidence="7">Lacks conserved residue(s) required for the propagation of feature annotation.</text>
</comment>
<dbReference type="GO" id="GO:0005886">
    <property type="term" value="C:plasma membrane"/>
    <property type="evidence" value="ECO:0007669"/>
    <property type="project" value="TreeGrafter"/>
</dbReference>
<keyword evidence="3 7" id="KW-0067">ATP-binding</keyword>
<dbReference type="PANTHER" id="PTHR13140:SF852">
    <property type="entry name" value="UNCONVENTIONAL MYOSIN-IH ISOFORM X1"/>
    <property type="match status" value="1"/>
</dbReference>
<keyword evidence="4 7" id="KW-0518">Myosin</keyword>
<dbReference type="Gene3D" id="3.40.850.10">
    <property type="entry name" value="Kinesin motor domain"/>
    <property type="match status" value="1"/>
</dbReference>
<evidence type="ECO:0000256" key="3">
    <source>
        <dbReference type="ARBA" id="ARBA00022840"/>
    </source>
</evidence>
<dbReference type="GO" id="GO:0016459">
    <property type="term" value="C:myosin complex"/>
    <property type="evidence" value="ECO:0007669"/>
    <property type="project" value="UniProtKB-KW"/>
</dbReference>
<dbReference type="GO" id="GO:0051015">
    <property type="term" value="F:actin filament binding"/>
    <property type="evidence" value="ECO:0007669"/>
    <property type="project" value="TreeGrafter"/>
</dbReference>
<reference evidence="10" key="1">
    <citation type="journal article" date="2004" name="Nature">
        <title>Genome duplication in the teleost fish Tetraodon nigroviridis reveals the early vertebrate proto-karyotype.</title>
        <authorList>
            <person name="Jaillon O."/>
            <person name="Aury J.-M."/>
            <person name="Brunet F."/>
            <person name="Petit J.-L."/>
            <person name="Stange-Thomann N."/>
            <person name="Mauceli E."/>
            <person name="Bouneau L."/>
            <person name="Fischer C."/>
            <person name="Ozouf-Costaz C."/>
            <person name="Bernot A."/>
            <person name="Nicaud S."/>
            <person name="Jaffe D."/>
            <person name="Fisher S."/>
            <person name="Lutfalla G."/>
            <person name="Dossat C."/>
            <person name="Segurens B."/>
            <person name="Dasilva C."/>
            <person name="Salanoubat M."/>
            <person name="Levy M."/>
            <person name="Boudet N."/>
            <person name="Castellano S."/>
            <person name="Anthouard V."/>
            <person name="Jubin C."/>
            <person name="Castelli V."/>
            <person name="Katinka M."/>
            <person name="Vacherie B."/>
            <person name="Biemont C."/>
            <person name="Skalli Z."/>
            <person name="Cattolico L."/>
            <person name="Poulain J."/>
            <person name="De Berardinis V."/>
            <person name="Cruaud C."/>
            <person name="Duprat S."/>
            <person name="Brottier P."/>
            <person name="Coutanceau J.-P."/>
            <person name="Gouzy J."/>
            <person name="Parra G."/>
            <person name="Lardier G."/>
            <person name="Chapple C."/>
            <person name="McKernan K.J."/>
            <person name="McEwan P."/>
            <person name="Bosak S."/>
            <person name="Kellis M."/>
            <person name="Volff J.-N."/>
            <person name="Guigo R."/>
            <person name="Zody M.C."/>
            <person name="Mesirov J."/>
            <person name="Lindblad-Toh K."/>
            <person name="Birren B."/>
            <person name="Nusbaum C."/>
            <person name="Kahn D."/>
            <person name="Robinson-Rechavi M."/>
            <person name="Laudet V."/>
            <person name="Schachter V."/>
            <person name="Quetier F."/>
            <person name="Saurin W."/>
            <person name="Scarpelli C."/>
            <person name="Wincker P."/>
            <person name="Lander E.S."/>
            <person name="Weissenbach J."/>
            <person name="Roest Crollius H."/>
        </authorList>
    </citation>
    <scope>NUCLEOTIDE SEQUENCE [LARGE SCALE GENOMIC DNA]</scope>
</reference>
<comment type="similarity">
    <text evidence="1 7">Belongs to the TRAFAC class myosin-kinesin ATPase superfamily. Myosin family.</text>
</comment>
<evidence type="ECO:0000313" key="10">
    <source>
        <dbReference type="EMBL" id="CAG08533.1"/>
    </source>
</evidence>
<dbReference type="PRINTS" id="PR00193">
    <property type="entry name" value="MYOSINHEAVY"/>
</dbReference>
<dbReference type="PROSITE" id="PS51757">
    <property type="entry name" value="TH1"/>
    <property type="match status" value="1"/>
</dbReference>
<dbReference type="GO" id="GO:0007015">
    <property type="term" value="P:actin filament organization"/>
    <property type="evidence" value="ECO:0007669"/>
    <property type="project" value="TreeGrafter"/>
</dbReference>
<dbReference type="InterPro" id="IPR010926">
    <property type="entry name" value="Myosin_TH1"/>
</dbReference>
<organism evidence="10">
    <name type="scientific">Tetraodon nigroviridis</name>
    <name type="common">Spotted green pufferfish</name>
    <name type="synonym">Chelonodon nigroviridis</name>
    <dbReference type="NCBI Taxonomy" id="99883"/>
    <lineage>
        <taxon>Eukaryota</taxon>
        <taxon>Metazoa</taxon>
        <taxon>Chordata</taxon>
        <taxon>Craniata</taxon>
        <taxon>Vertebrata</taxon>
        <taxon>Euteleostomi</taxon>
        <taxon>Actinopterygii</taxon>
        <taxon>Neopterygii</taxon>
        <taxon>Teleostei</taxon>
        <taxon>Neoteleostei</taxon>
        <taxon>Acanthomorphata</taxon>
        <taxon>Eupercaria</taxon>
        <taxon>Tetraodontiformes</taxon>
        <taxon>Tetradontoidea</taxon>
        <taxon>Tetraodontidae</taxon>
        <taxon>Tetraodon</taxon>
    </lineage>
</organism>
<feature type="non-terminal residue" evidence="10">
    <location>
        <position position="1"/>
    </location>
</feature>
<evidence type="ECO:0000259" key="9">
    <source>
        <dbReference type="PROSITE" id="PS51757"/>
    </source>
</evidence>
<dbReference type="OrthoDB" id="6108017at2759"/>
<feature type="domain" description="Myosin motor" evidence="8">
    <location>
        <begin position="11"/>
        <end position="798"/>
    </location>
</feature>
<keyword evidence="6 7" id="KW-0009">Actin-binding</keyword>
<dbReference type="Pfam" id="PF06017">
    <property type="entry name" value="Myosin_TH1"/>
    <property type="match status" value="1"/>
</dbReference>
<dbReference type="EMBL" id="CAAE01014999">
    <property type="protein sequence ID" value="CAG08533.1"/>
    <property type="molecule type" value="Genomic_DNA"/>
</dbReference>
<keyword evidence="5 7" id="KW-0505">Motor protein</keyword>
<evidence type="ECO:0000256" key="4">
    <source>
        <dbReference type="ARBA" id="ARBA00023123"/>
    </source>
</evidence>
<evidence type="ECO:0000256" key="7">
    <source>
        <dbReference type="PROSITE-ProRule" id="PRU00782"/>
    </source>
</evidence>
<dbReference type="Gene3D" id="1.20.5.4820">
    <property type="match status" value="1"/>
</dbReference>
<dbReference type="AlphaFoldDB" id="Q4RSU9"/>
<dbReference type="GO" id="GO:0000146">
    <property type="term" value="F:microfilament motor activity"/>
    <property type="evidence" value="ECO:0007669"/>
    <property type="project" value="TreeGrafter"/>
</dbReference>
<dbReference type="InterPro" id="IPR036961">
    <property type="entry name" value="Kinesin_motor_dom_sf"/>
</dbReference>
<dbReference type="PROSITE" id="PS50096">
    <property type="entry name" value="IQ"/>
    <property type="match status" value="2"/>
</dbReference>
<name>Q4RSU9_TETNG</name>
<protein>
    <submittedName>
        <fullName evidence="10">(spotted green pufferfish) hypothetical protein</fullName>
    </submittedName>
</protein>
<keyword evidence="2 7" id="KW-0547">Nucleotide-binding</keyword>
<accession>Q4RSU9</accession>
<feature type="binding site" evidence="7">
    <location>
        <begin position="104"/>
        <end position="111"/>
    </location>
    <ligand>
        <name>ATP</name>
        <dbReference type="ChEBI" id="CHEBI:30616"/>
    </ligand>
</feature>
<feature type="domain" description="TH1" evidence="9">
    <location>
        <begin position="953"/>
        <end position="1127"/>
    </location>
</feature>
<dbReference type="CDD" id="cd23767">
    <property type="entry name" value="IQCD"/>
    <property type="match status" value="1"/>
</dbReference>
<dbReference type="Gene3D" id="1.20.58.530">
    <property type="match status" value="1"/>
</dbReference>
<evidence type="ECO:0000259" key="8">
    <source>
        <dbReference type="PROSITE" id="PS51456"/>
    </source>
</evidence>
<dbReference type="CDD" id="cd01378">
    <property type="entry name" value="MYSc_Myo1"/>
    <property type="match status" value="1"/>
</dbReference>
<dbReference type="GO" id="GO:0030048">
    <property type="term" value="P:actin filament-based movement"/>
    <property type="evidence" value="ECO:0007669"/>
    <property type="project" value="TreeGrafter"/>
</dbReference>
<dbReference type="Gene3D" id="1.20.120.720">
    <property type="entry name" value="Myosin VI head, motor domain, U50 subdomain"/>
    <property type="match status" value="1"/>
</dbReference>
<dbReference type="InterPro" id="IPR027417">
    <property type="entry name" value="P-loop_NTPase"/>
</dbReference>
<dbReference type="GO" id="GO:0005737">
    <property type="term" value="C:cytoplasm"/>
    <property type="evidence" value="ECO:0007669"/>
    <property type="project" value="TreeGrafter"/>
</dbReference>
<dbReference type="GO" id="GO:0006897">
    <property type="term" value="P:endocytosis"/>
    <property type="evidence" value="ECO:0007669"/>
    <property type="project" value="TreeGrafter"/>
</dbReference>
<dbReference type="InterPro" id="IPR001609">
    <property type="entry name" value="Myosin_head_motor_dom-like"/>
</dbReference>
<dbReference type="PANTHER" id="PTHR13140">
    <property type="entry name" value="MYOSIN"/>
    <property type="match status" value="1"/>
</dbReference>
<dbReference type="SMART" id="SM00242">
    <property type="entry name" value="MYSc"/>
    <property type="match status" value="1"/>
</dbReference>
<comment type="caution">
    <text evidence="10">The sequence shown here is derived from an EMBL/GenBank/DDBJ whole genome shotgun (WGS) entry which is preliminary data.</text>
</comment>
<dbReference type="GO" id="GO:0005902">
    <property type="term" value="C:microvillus"/>
    <property type="evidence" value="ECO:0007669"/>
    <property type="project" value="TreeGrafter"/>
</dbReference>
<dbReference type="PROSITE" id="PS51456">
    <property type="entry name" value="MYOSIN_MOTOR"/>
    <property type="match status" value="1"/>
</dbReference>
<dbReference type="FunFam" id="3.40.850.10:FF:000101">
    <property type="entry name" value="Slow myosin heavy chain 2"/>
    <property type="match status" value="1"/>
</dbReference>
<evidence type="ECO:0000256" key="2">
    <source>
        <dbReference type="ARBA" id="ARBA00022741"/>
    </source>
</evidence>
<dbReference type="Pfam" id="PF00063">
    <property type="entry name" value="Myosin_head"/>
    <property type="match status" value="3"/>
</dbReference>
<dbReference type="KEGG" id="tng:GSTEN00029537G001"/>
<reference evidence="10" key="2">
    <citation type="submission" date="2004-02" db="EMBL/GenBank/DDBJ databases">
        <authorList>
            <consortium name="Genoscope"/>
            <consortium name="Whitehead Institute Centre for Genome Research"/>
        </authorList>
    </citation>
    <scope>NUCLEOTIDE SEQUENCE</scope>
</reference>